<reference evidence="2" key="1">
    <citation type="submission" date="2013-09" db="EMBL/GenBank/DDBJ databases">
        <title>Corchorus olitorius genome sequencing.</title>
        <authorList>
            <person name="Alam M."/>
            <person name="Haque M.S."/>
            <person name="Islam M.S."/>
            <person name="Emdad E.M."/>
            <person name="Islam M.M."/>
            <person name="Ahmed B."/>
            <person name="Halim A."/>
            <person name="Hossen Q.M.M."/>
            <person name="Hossain M.Z."/>
            <person name="Ahmed R."/>
            <person name="Khan M.M."/>
            <person name="Islam R."/>
            <person name="Rashid M.M."/>
            <person name="Khan S.A."/>
            <person name="Rahman M.S."/>
            <person name="Alam M."/>
            <person name="Yahiya A.S."/>
            <person name="Khan M.S."/>
            <person name="Azam M.S."/>
            <person name="Haque T."/>
            <person name="Lashkar M.Z.H."/>
            <person name="Akhand A.I."/>
            <person name="Morshed G."/>
            <person name="Roy S."/>
            <person name="Uddin K.S."/>
            <person name="Rabeya T."/>
            <person name="Hossain A.S."/>
            <person name="Chowdhury A."/>
            <person name="Snigdha A.R."/>
            <person name="Mortoza M.S."/>
            <person name="Matin S.A."/>
            <person name="Hoque S.M.E."/>
            <person name="Islam M.K."/>
            <person name="Roy D.K."/>
            <person name="Haider R."/>
            <person name="Moosa M.M."/>
            <person name="Elias S.M."/>
            <person name="Hasan A.M."/>
            <person name="Jahan S."/>
            <person name="Shafiuddin M."/>
            <person name="Mahmood N."/>
            <person name="Shommy N.S."/>
        </authorList>
    </citation>
    <scope>NUCLEOTIDE SEQUENCE [LARGE SCALE GENOMIC DNA]</scope>
    <source>
        <strain evidence="2">cv. O-4</strain>
    </source>
</reference>
<dbReference type="Proteomes" id="UP000187203">
    <property type="component" value="Unassembled WGS sequence"/>
</dbReference>
<gene>
    <name evidence="1" type="ORF">COLO4_04699</name>
</gene>
<proteinExistence type="predicted"/>
<name>A0A1R3KT27_9ROSI</name>
<accession>A0A1R3KT27</accession>
<dbReference type="AlphaFoldDB" id="A0A1R3KT27"/>
<dbReference type="EMBL" id="AWUE01011971">
    <property type="protein sequence ID" value="OMP10230.1"/>
    <property type="molecule type" value="Genomic_DNA"/>
</dbReference>
<comment type="caution">
    <text evidence="1">The sequence shown here is derived from an EMBL/GenBank/DDBJ whole genome shotgun (WGS) entry which is preliminary data.</text>
</comment>
<evidence type="ECO:0000313" key="2">
    <source>
        <dbReference type="Proteomes" id="UP000187203"/>
    </source>
</evidence>
<keyword evidence="2" id="KW-1185">Reference proteome</keyword>
<organism evidence="1 2">
    <name type="scientific">Corchorus olitorius</name>
    <dbReference type="NCBI Taxonomy" id="93759"/>
    <lineage>
        <taxon>Eukaryota</taxon>
        <taxon>Viridiplantae</taxon>
        <taxon>Streptophyta</taxon>
        <taxon>Embryophyta</taxon>
        <taxon>Tracheophyta</taxon>
        <taxon>Spermatophyta</taxon>
        <taxon>Magnoliopsida</taxon>
        <taxon>eudicotyledons</taxon>
        <taxon>Gunneridae</taxon>
        <taxon>Pentapetalae</taxon>
        <taxon>rosids</taxon>
        <taxon>malvids</taxon>
        <taxon>Malvales</taxon>
        <taxon>Malvaceae</taxon>
        <taxon>Grewioideae</taxon>
        <taxon>Apeibeae</taxon>
        <taxon>Corchorus</taxon>
    </lineage>
</organism>
<sequence>MDYESAACLGQMFDWLEEVLIQVIWGFTAVGCDFRCADYNLHI</sequence>
<protein>
    <submittedName>
        <fullName evidence="1">Uncharacterized protein</fullName>
    </submittedName>
</protein>
<evidence type="ECO:0000313" key="1">
    <source>
        <dbReference type="EMBL" id="OMP10230.1"/>
    </source>
</evidence>